<evidence type="ECO:0000259" key="4">
    <source>
        <dbReference type="Pfam" id="PF12928"/>
    </source>
</evidence>
<evidence type="ECO:0000256" key="3">
    <source>
        <dbReference type="SAM" id="MobiDB-lite"/>
    </source>
</evidence>
<evidence type="ECO:0000256" key="1">
    <source>
        <dbReference type="ARBA" id="ARBA00005736"/>
    </source>
</evidence>
<organism evidence="5 6">
    <name type="scientific">Dothistroma septosporum (strain NZE10 / CBS 128990)</name>
    <name type="common">Red band needle blight fungus</name>
    <name type="synonym">Mycosphaerella pini</name>
    <dbReference type="NCBI Taxonomy" id="675120"/>
    <lineage>
        <taxon>Eukaryota</taxon>
        <taxon>Fungi</taxon>
        <taxon>Dikarya</taxon>
        <taxon>Ascomycota</taxon>
        <taxon>Pezizomycotina</taxon>
        <taxon>Dothideomycetes</taxon>
        <taxon>Dothideomycetidae</taxon>
        <taxon>Mycosphaerellales</taxon>
        <taxon>Mycosphaerellaceae</taxon>
        <taxon>Dothistroma</taxon>
    </lineage>
</organism>
<dbReference type="InterPro" id="IPR024337">
    <property type="entry name" value="tRNA_splic_suSen54"/>
</dbReference>
<keyword evidence="6" id="KW-1185">Reference proteome</keyword>
<dbReference type="HOGENOM" id="CLU_028449_2_0_1"/>
<gene>
    <name evidence="5" type="ORF">DOTSEDRAFT_74539</name>
</gene>
<reference evidence="6" key="1">
    <citation type="journal article" date="2012" name="PLoS Genet.">
        <title>The genomes of the fungal plant pathogens Cladosporium fulvum and Dothistroma septosporum reveal adaptation to different hosts and lifestyles but also signatures of common ancestry.</title>
        <authorList>
            <person name="de Wit P.J.G.M."/>
            <person name="van der Burgt A."/>
            <person name="Oekmen B."/>
            <person name="Stergiopoulos I."/>
            <person name="Abd-Elsalam K.A."/>
            <person name="Aerts A.L."/>
            <person name="Bahkali A.H."/>
            <person name="Beenen H.G."/>
            <person name="Chettri P."/>
            <person name="Cox M.P."/>
            <person name="Datema E."/>
            <person name="de Vries R.P."/>
            <person name="Dhillon B."/>
            <person name="Ganley A.R."/>
            <person name="Griffiths S.A."/>
            <person name="Guo Y."/>
            <person name="Hamelin R.C."/>
            <person name="Henrissat B."/>
            <person name="Kabir M.S."/>
            <person name="Jashni M.K."/>
            <person name="Kema G."/>
            <person name="Klaubauf S."/>
            <person name="Lapidus A."/>
            <person name="Levasseur A."/>
            <person name="Lindquist E."/>
            <person name="Mehrabi R."/>
            <person name="Ohm R.A."/>
            <person name="Owen T.J."/>
            <person name="Salamov A."/>
            <person name="Schwelm A."/>
            <person name="Schijlen E."/>
            <person name="Sun H."/>
            <person name="van den Burg H.A."/>
            <person name="van Ham R.C.H.J."/>
            <person name="Zhang S."/>
            <person name="Goodwin S.B."/>
            <person name="Grigoriev I.V."/>
            <person name="Collemare J."/>
            <person name="Bradshaw R.E."/>
        </authorList>
    </citation>
    <scope>NUCLEOTIDE SEQUENCE [LARGE SCALE GENOMIC DNA]</scope>
    <source>
        <strain evidence="6">NZE10 / CBS 128990</strain>
    </source>
</reference>
<feature type="region of interest" description="Disordered" evidence="3">
    <location>
        <begin position="289"/>
        <end position="312"/>
    </location>
</feature>
<dbReference type="PANTHER" id="PTHR21027">
    <property type="entry name" value="TRNA-SPLICING ENDONUCLEASE SUBUNIT SEN54"/>
    <property type="match status" value="1"/>
</dbReference>
<evidence type="ECO:0000256" key="2">
    <source>
        <dbReference type="ARBA" id="ARBA00022694"/>
    </source>
</evidence>
<accession>N1PEG9</accession>
<dbReference type="PANTHER" id="PTHR21027:SF1">
    <property type="entry name" value="TRNA-SPLICING ENDONUCLEASE SUBUNIT SEN54"/>
    <property type="match status" value="1"/>
</dbReference>
<dbReference type="Proteomes" id="UP000016933">
    <property type="component" value="Unassembled WGS sequence"/>
</dbReference>
<feature type="domain" description="tRNA-splicing endonuclease subunit Sen54 N-terminal" evidence="4">
    <location>
        <begin position="16"/>
        <end position="41"/>
    </location>
</feature>
<keyword evidence="2" id="KW-0819">tRNA processing</keyword>
<feature type="compositionally biased region" description="Basic residues" evidence="3">
    <location>
        <begin position="303"/>
        <end position="312"/>
    </location>
</feature>
<dbReference type="GO" id="GO:0000214">
    <property type="term" value="C:tRNA-intron endonuclease complex"/>
    <property type="evidence" value="ECO:0007669"/>
    <property type="project" value="TreeGrafter"/>
</dbReference>
<dbReference type="AlphaFoldDB" id="N1PEG9"/>
<dbReference type="InterPro" id="IPR024336">
    <property type="entry name" value="tRNA_splic_suSen54_N"/>
</dbReference>
<dbReference type="eggNOG" id="KOG4772">
    <property type="taxonomic scope" value="Eukaryota"/>
</dbReference>
<evidence type="ECO:0000313" key="5">
    <source>
        <dbReference type="EMBL" id="EME41028.1"/>
    </source>
</evidence>
<dbReference type="EMBL" id="KB446543">
    <property type="protein sequence ID" value="EME41028.1"/>
    <property type="molecule type" value="Genomic_DNA"/>
</dbReference>
<name>N1PEG9_DOTSN</name>
<proteinExistence type="inferred from homology"/>
<protein>
    <recommendedName>
        <fullName evidence="4">tRNA-splicing endonuclease subunit Sen54 N-terminal domain-containing protein</fullName>
    </recommendedName>
</protein>
<reference evidence="5 6" key="2">
    <citation type="journal article" date="2012" name="PLoS Pathog.">
        <title>Diverse lifestyles and strategies of plant pathogenesis encoded in the genomes of eighteen Dothideomycetes fungi.</title>
        <authorList>
            <person name="Ohm R.A."/>
            <person name="Feau N."/>
            <person name="Henrissat B."/>
            <person name="Schoch C.L."/>
            <person name="Horwitz B.A."/>
            <person name="Barry K.W."/>
            <person name="Condon B.J."/>
            <person name="Copeland A.C."/>
            <person name="Dhillon B."/>
            <person name="Glaser F."/>
            <person name="Hesse C.N."/>
            <person name="Kosti I."/>
            <person name="LaButti K."/>
            <person name="Lindquist E.A."/>
            <person name="Lucas S."/>
            <person name="Salamov A.A."/>
            <person name="Bradshaw R.E."/>
            <person name="Ciuffetti L."/>
            <person name="Hamelin R.C."/>
            <person name="Kema G.H.J."/>
            <person name="Lawrence C."/>
            <person name="Scott J.A."/>
            <person name="Spatafora J.W."/>
            <person name="Turgeon B.G."/>
            <person name="de Wit P.J.G.M."/>
            <person name="Zhong S."/>
            <person name="Goodwin S.B."/>
            <person name="Grigoriev I.V."/>
        </authorList>
    </citation>
    <scope>NUCLEOTIDE SEQUENCE [LARGE SCALE GENOMIC DNA]</scope>
    <source>
        <strain evidence="6">NZE10 / CBS 128990</strain>
    </source>
</reference>
<comment type="similarity">
    <text evidence="1">Belongs to the SEN54 family.</text>
</comment>
<dbReference type="STRING" id="675120.N1PEG9"/>
<dbReference type="OrthoDB" id="408683at2759"/>
<evidence type="ECO:0000313" key="6">
    <source>
        <dbReference type="Proteomes" id="UP000016933"/>
    </source>
</evidence>
<dbReference type="Pfam" id="PF12928">
    <property type="entry name" value="tRNA_int_end_N2"/>
    <property type="match status" value="1"/>
</dbReference>
<dbReference type="OMA" id="FNVWKPQ"/>
<dbReference type="GO" id="GO:0000379">
    <property type="term" value="P:tRNA-type intron splice site recognition and cleavage"/>
    <property type="evidence" value="ECO:0007669"/>
    <property type="project" value="TreeGrafter"/>
</dbReference>
<sequence length="312" mass="34779">MGHVKSVTDDPLGGEGRGQRVWLLPEEVLYLIERGTLDARWPPVDCDEQGLEMSLQGAYAMFIGEEQALTLERYAVYAALKRTGYTVLRAPSFDGPGPAPGSWCYPPPEIKTAKQEGMFSTSALWKLLYRPRAQEGNRHHAIGPVVQPGLYRDYDTIYRRLSLINFHDPTARAQPEEPETPSTDPNFRITYHVWKPGSTTFKKSNPGTPDFRIAVINARETTAPTLEQLSTMMDTAPWDPPKREGKMYAELKHGYKNIILAIVDQGITSYLRVADAAFGLDKVYERRTQAGGKRGGRGGGRGGRGRGRGRSR</sequence>